<accession>A0AA39LZY7</accession>
<dbReference type="EMBL" id="JAUCMV010000002">
    <property type="protein sequence ID" value="KAK0416491.1"/>
    <property type="molecule type" value="Genomic_DNA"/>
</dbReference>
<name>A0AA39LZY7_9BILA</name>
<evidence type="ECO:0000313" key="3">
    <source>
        <dbReference type="Proteomes" id="UP001175271"/>
    </source>
</evidence>
<keyword evidence="1" id="KW-0812">Transmembrane</keyword>
<feature type="transmembrane region" description="Helical" evidence="1">
    <location>
        <begin position="73"/>
        <end position="91"/>
    </location>
</feature>
<sequence>MCSYRCLAILFVVLSVVFHSLHLIEHSSNFGWSVQTATLPDIVRFCHLHLALVLGLLFGVLAIIGLMTERTCLLFPFLLCSILATMVFIWACVLEFPRVDFNDRSKAVDASILLLKTVVNSVASICLFLCFLEMRRFC</sequence>
<keyword evidence="3" id="KW-1185">Reference proteome</keyword>
<evidence type="ECO:0000313" key="2">
    <source>
        <dbReference type="EMBL" id="KAK0416491.1"/>
    </source>
</evidence>
<keyword evidence="1" id="KW-0472">Membrane</keyword>
<protein>
    <submittedName>
        <fullName evidence="2">Uncharacterized protein</fullName>
    </submittedName>
</protein>
<proteinExistence type="predicted"/>
<feature type="transmembrane region" description="Helical" evidence="1">
    <location>
        <begin position="111"/>
        <end position="132"/>
    </location>
</feature>
<dbReference type="Proteomes" id="UP001175271">
    <property type="component" value="Unassembled WGS sequence"/>
</dbReference>
<comment type="caution">
    <text evidence="2">The sequence shown here is derived from an EMBL/GenBank/DDBJ whole genome shotgun (WGS) entry which is preliminary data.</text>
</comment>
<evidence type="ECO:0000256" key="1">
    <source>
        <dbReference type="SAM" id="Phobius"/>
    </source>
</evidence>
<gene>
    <name evidence="2" type="ORF">QR680_012521</name>
</gene>
<dbReference type="AlphaFoldDB" id="A0AA39LZY7"/>
<organism evidence="2 3">
    <name type="scientific">Steinernema hermaphroditum</name>
    <dbReference type="NCBI Taxonomy" id="289476"/>
    <lineage>
        <taxon>Eukaryota</taxon>
        <taxon>Metazoa</taxon>
        <taxon>Ecdysozoa</taxon>
        <taxon>Nematoda</taxon>
        <taxon>Chromadorea</taxon>
        <taxon>Rhabditida</taxon>
        <taxon>Tylenchina</taxon>
        <taxon>Panagrolaimomorpha</taxon>
        <taxon>Strongyloidoidea</taxon>
        <taxon>Steinernematidae</taxon>
        <taxon>Steinernema</taxon>
    </lineage>
</organism>
<feature type="transmembrane region" description="Helical" evidence="1">
    <location>
        <begin position="47"/>
        <end position="66"/>
    </location>
</feature>
<keyword evidence="1" id="KW-1133">Transmembrane helix</keyword>
<reference evidence="2" key="1">
    <citation type="submission" date="2023-06" db="EMBL/GenBank/DDBJ databases">
        <title>Genomic analysis of the entomopathogenic nematode Steinernema hermaphroditum.</title>
        <authorList>
            <person name="Schwarz E.M."/>
            <person name="Heppert J.K."/>
            <person name="Baniya A."/>
            <person name="Schwartz H.T."/>
            <person name="Tan C.-H."/>
            <person name="Antoshechkin I."/>
            <person name="Sternberg P.W."/>
            <person name="Goodrich-Blair H."/>
            <person name="Dillman A.R."/>
        </authorList>
    </citation>
    <scope>NUCLEOTIDE SEQUENCE</scope>
    <source>
        <strain evidence="2">PS9179</strain>
        <tissue evidence="2">Whole animal</tissue>
    </source>
</reference>